<dbReference type="EMBL" id="CP047156">
    <property type="protein sequence ID" value="QHC02366.1"/>
    <property type="molecule type" value="Genomic_DNA"/>
</dbReference>
<keyword evidence="2" id="KW-0326">Glycosidase</keyword>
<evidence type="ECO:0000256" key="1">
    <source>
        <dbReference type="ARBA" id="ARBA00022801"/>
    </source>
</evidence>
<dbReference type="GO" id="GO:0005829">
    <property type="term" value="C:cytosol"/>
    <property type="evidence" value="ECO:0007669"/>
    <property type="project" value="TreeGrafter"/>
</dbReference>
<organism evidence="4 5">
    <name type="scientific">Epidermidibacterium keratini</name>
    <dbReference type="NCBI Taxonomy" id="1891644"/>
    <lineage>
        <taxon>Bacteria</taxon>
        <taxon>Bacillati</taxon>
        <taxon>Actinomycetota</taxon>
        <taxon>Actinomycetes</taxon>
        <taxon>Sporichthyales</taxon>
        <taxon>Sporichthyaceae</taxon>
        <taxon>Epidermidibacterium</taxon>
    </lineage>
</organism>
<dbReference type="FunCoup" id="A0A7L4YT56">
    <property type="interactions" value="136"/>
</dbReference>
<dbReference type="OrthoDB" id="9797882at2"/>
<dbReference type="PANTHER" id="PTHR12304:SF4">
    <property type="entry name" value="URIDINE NUCLEOSIDASE"/>
    <property type="match status" value="1"/>
</dbReference>
<dbReference type="Gene3D" id="3.90.245.10">
    <property type="entry name" value="Ribonucleoside hydrolase-like"/>
    <property type="match status" value="1"/>
</dbReference>
<dbReference type="InParanoid" id="A0A7L4YT56"/>
<dbReference type="Proteomes" id="UP000463857">
    <property type="component" value="Chromosome"/>
</dbReference>
<keyword evidence="5" id="KW-1185">Reference proteome</keyword>
<sequence>MLLDCDPGHDDAVAILLALGSPQIRLLGVTTTFGNCAIEDATRNALQILKLAGRADVPVAVGAAGPLSGEVHLGNYVHGASGLDGPELPAPQAKPLDIDAVELLRRTLSEANAPVTVVATGPITNVGRLLRDHPDVVPQIAEVIFMGGSTERGNHTPTAEFNTFADPEALDIVLRSGVPVRMVGLNLTHQALATPDVVRRMSTMPHTVGQTSAAWMGFFGDSYNRLWEFDAPPVHDPCTIAALIDPSVIEWRGAFIAVELDGTWTRGTTVVDLYDRYPEQPRNAQVAMRLDADRYWDLVLGAIDRLGTLGRP</sequence>
<evidence type="ECO:0000313" key="5">
    <source>
        <dbReference type="Proteomes" id="UP000463857"/>
    </source>
</evidence>
<dbReference type="GO" id="GO:0008477">
    <property type="term" value="F:purine nucleosidase activity"/>
    <property type="evidence" value="ECO:0007669"/>
    <property type="project" value="TreeGrafter"/>
</dbReference>
<proteinExistence type="predicted"/>
<dbReference type="KEGG" id="eke:EK0264_09080"/>
<keyword evidence="1 4" id="KW-0378">Hydrolase</keyword>
<dbReference type="InterPro" id="IPR036452">
    <property type="entry name" value="Ribo_hydro-like"/>
</dbReference>
<dbReference type="CDD" id="cd02651">
    <property type="entry name" value="nuc_hydro_IU_UC_XIUA"/>
    <property type="match status" value="1"/>
</dbReference>
<protein>
    <submittedName>
        <fullName evidence="4">Pyrimidine-specific ribonucleoside hydrolase RihA</fullName>
    </submittedName>
</protein>
<dbReference type="SUPFAM" id="SSF53590">
    <property type="entry name" value="Nucleoside hydrolase"/>
    <property type="match status" value="1"/>
</dbReference>
<dbReference type="InterPro" id="IPR015910">
    <property type="entry name" value="I/U_nuclsd_hydro_CS"/>
</dbReference>
<gene>
    <name evidence="4" type="ORF">EK0264_09080</name>
</gene>
<accession>A0A7L4YT56</accession>
<evidence type="ECO:0000256" key="2">
    <source>
        <dbReference type="ARBA" id="ARBA00023295"/>
    </source>
</evidence>
<name>A0A7L4YT56_9ACTN</name>
<dbReference type="PANTHER" id="PTHR12304">
    <property type="entry name" value="INOSINE-URIDINE PREFERRING NUCLEOSIDE HYDROLASE"/>
    <property type="match status" value="1"/>
</dbReference>
<dbReference type="GO" id="GO:0045437">
    <property type="term" value="F:uridine nucleosidase activity"/>
    <property type="evidence" value="ECO:0007669"/>
    <property type="project" value="UniProtKB-ARBA"/>
</dbReference>
<evidence type="ECO:0000313" key="4">
    <source>
        <dbReference type="EMBL" id="QHC02366.1"/>
    </source>
</evidence>
<dbReference type="PROSITE" id="PS01247">
    <property type="entry name" value="IUNH"/>
    <property type="match status" value="1"/>
</dbReference>
<feature type="domain" description="Inosine/uridine-preferring nucleoside hydrolase" evidence="3">
    <location>
        <begin position="2"/>
        <end position="297"/>
    </location>
</feature>
<reference evidence="4 5" key="1">
    <citation type="journal article" date="2018" name="Int. J. Syst. Evol. Microbiol.">
        <title>Epidermidibacterium keratini gen. nov., sp. nov., a member of the family Sporichthyaceae, isolated from keratin epidermis.</title>
        <authorList>
            <person name="Lee D.G."/>
            <person name="Trujillo M.E."/>
            <person name="Kang S."/>
            <person name="Nam J.J."/>
            <person name="Kim Y.J."/>
        </authorList>
    </citation>
    <scope>NUCLEOTIDE SEQUENCE [LARGE SCALE GENOMIC DNA]</scope>
    <source>
        <strain evidence="4 5">EPI-7</strain>
    </source>
</reference>
<dbReference type="AlphaFoldDB" id="A0A7L4YT56"/>
<dbReference type="Pfam" id="PF01156">
    <property type="entry name" value="IU_nuc_hydro"/>
    <property type="match status" value="1"/>
</dbReference>
<dbReference type="InterPro" id="IPR001910">
    <property type="entry name" value="Inosine/uridine_hydrolase_dom"/>
</dbReference>
<dbReference type="InterPro" id="IPR023186">
    <property type="entry name" value="IUNH"/>
</dbReference>
<evidence type="ECO:0000259" key="3">
    <source>
        <dbReference type="Pfam" id="PF01156"/>
    </source>
</evidence>
<dbReference type="GO" id="GO:0006152">
    <property type="term" value="P:purine nucleoside catabolic process"/>
    <property type="evidence" value="ECO:0007669"/>
    <property type="project" value="TreeGrafter"/>
</dbReference>